<evidence type="ECO:0000313" key="2">
    <source>
        <dbReference type="EMBL" id="RIA83753.1"/>
    </source>
</evidence>
<name>A0A397SBT1_9GLOM</name>
<sequence>MRMTLGKKHQEIEYLKSQLKALRQVIVELAEPKQYENVYTYDNVLQSFKIEAQNHHVHEITKSEGKWNDEKLQRLSTLALELVDCLGDKDAFESLLMIKWNLSSELAKQYALPMKKKHKNNEDEFQERKRHMNDEELRELIDFALNIVNKLESENKEHLNQIV</sequence>
<organism evidence="2 3">
    <name type="scientific">Glomus cerebriforme</name>
    <dbReference type="NCBI Taxonomy" id="658196"/>
    <lineage>
        <taxon>Eukaryota</taxon>
        <taxon>Fungi</taxon>
        <taxon>Fungi incertae sedis</taxon>
        <taxon>Mucoromycota</taxon>
        <taxon>Glomeromycotina</taxon>
        <taxon>Glomeromycetes</taxon>
        <taxon>Glomerales</taxon>
        <taxon>Glomeraceae</taxon>
        <taxon>Glomus</taxon>
    </lineage>
</organism>
<dbReference type="AlphaFoldDB" id="A0A397SBT1"/>
<dbReference type="EMBL" id="QKYT01000544">
    <property type="protein sequence ID" value="RIA83753.1"/>
    <property type="molecule type" value="Genomic_DNA"/>
</dbReference>
<dbReference type="Proteomes" id="UP000265703">
    <property type="component" value="Unassembled WGS sequence"/>
</dbReference>
<keyword evidence="1" id="KW-0175">Coiled coil</keyword>
<keyword evidence="3" id="KW-1185">Reference proteome</keyword>
<dbReference type="OrthoDB" id="2375675at2759"/>
<proteinExistence type="predicted"/>
<protein>
    <submittedName>
        <fullName evidence="2">Uncharacterized protein</fullName>
    </submittedName>
</protein>
<evidence type="ECO:0000313" key="3">
    <source>
        <dbReference type="Proteomes" id="UP000265703"/>
    </source>
</evidence>
<reference evidence="2 3" key="1">
    <citation type="submission" date="2018-06" db="EMBL/GenBank/DDBJ databases">
        <title>Comparative genomics reveals the genomic features of Rhizophagus irregularis, R. cerebriforme, R. diaphanum and Gigaspora rosea, and their symbiotic lifestyle signature.</title>
        <authorList>
            <person name="Morin E."/>
            <person name="San Clemente H."/>
            <person name="Chen E.C.H."/>
            <person name="De La Providencia I."/>
            <person name="Hainaut M."/>
            <person name="Kuo A."/>
            <person name="Kohler A."/>
            <person name="Murat C."/>
            <person name="Tang N."/>
            <person name="Roy S."/>
            <person name="Loubradou J."/>
            <person name="Henrissat B."/>
            <person name="Grigoriev I.V."/>
            <person name="Corradi N."/>
            <person name="Roux C."/>
            <person name="Martin F.M."/>
        </authorList>
    </citation>
    <scope>NUCLEOTIDE SEQUENCE [LARGE SCALE GENOMIC DNA]</scope>
    <source>
        <strain evidence="2 3">DAOM 227022</strain>
    </source>
</reference>
<evidence type="ECO:0000256" key="1">
    <source>
        <dbReference type="SAM" id="Coils"/>
    </source>
</evidence>
<feature type="coiled-coil region" evidence="1">
    <location>
        <begin position="115"/>
        <end position="161"/>
    </location>
</feature>
<comment type="caution">
    <text evidence="2">The sequence shown here is derived from an EMBL/GenBank/DDBJ whole genome shotgun (WGS) entry which is preliminary data.</text>
</comment>
<gene>
    <name evidence="2" type="ORF">C1645_833299</name>
</gene>
<accession>A0A397SBT1</accession>